<dbReference type="AlphaFoldDB" id="A0A8J2VIT3"/>
<dbReference type="PANTHER" id="PTHR36112:SF1">
    <property type="entry name" value="RIBOSOMAL RNA SMALL SUBUNIT METHYLTRANSFERASE J"/>
    <property type="match status" value="1"/>
</dbReference>
<dbReference type="SUPFAM" id="SSF53335">
    <property type="entry name" value="S-adenosyl-L-methionine-dependent methyltransferases"/>
    <property type="match status" value="1"/>
</dbReference>
<dbReference type="CDD" id="cd02440">
    <property type="entry name" value="AdoMet_MTases"/>
    <property type="match status" value="1"/>
</dbReference>
<dbReference type="PANTHER" id="PTHR36112">
    <property type="entry name" value="RIBOSOMAL RNA SMALL SUBUNIT METHYLTRANSFERASE J"/>
    <property type="match status" value="1"/>
</dbReference>
<keyword evidence="2" id="KW-1185">Reference proteome</keyword>
<dbReference type="GO" id="GO:0008990">
    <property type="term" value="F:rRNA (guanine-N2-)-methyltransferase activity"/>
    <property type="evidence" value="ECO:0007669"/>
    <property type="project" value="InterPro"/>
</dbReference>
<dbReference type="InterPro" id="IPR007536">
    <property type="entry name" value="16SrRNA_methylTrfase_J"/>
</dbReference>
<protein>
    <recommendedName>
        <fullName evidence="3">SAM-dependent methyltransferase</fullName>
    </recommendedName>
</protein>
<reference evidence="1" key="1">
    <citation type="journal article" date="2014" name="Int. J. Syst. Evol. Microbiol.">
        <title>Complete genome sequence of Corynebacterium casei LMG S-19264T (=DSM 44701T), isolated from a smear-ripened cheese.</title>
        <authorList>
            <consortium name="US DOE Joint Genome Institute (JGI-PGF)"/>
            <person name="Walter F."/>
            <person name="Albersmeier A."/>
            <person name="Kalinowski J."/>
            <person name="Ruckert C."/>
        </authorList>
    </citation>
    <scope>NUCLEOTIDE SEQUENCE</scope>
    <source>
        <strain evidence="1">CGMCC 1.15179</strain>
    </source>
</reference>
<evidence type="ECO:0000313" key="2">
    <source>
        <dbReference type="Proteomes" id="UP000625210"/>
    </source>
</evidence>
<sequence length="261" mass="28832">MLIVTTSQRPAKEHILLARRLASQLKAPLVKRDRSIAQLLKVHKAAEAVVVSGAGVRWVTAEGEPFFFHPNMSAVRVRQLRKGGEDSFLQAAQLRPGDHVLDCTLGLGADAIVAAFAVGVEGRVLGLESQPVIAALVEHGLQTYEVDTPVLKEAMKRVEVRCVDYRDFLPRCPDDAFDVVYFDPMFRHTVKRSSAMQSLRRLANMAPVDEAMVREARRVARRRVVLKERPSSGEFARLGFQVVKEASSFAFGVIEKGGEGT</sequence>
<evidence type="ECO:0000313" key="1">
    <source>
        <dbReference type="EMBL" id="GGE24697.1"/>
    </source>
</evidence>
<dbReference type="Gene3D" id="3.40.50.150">
    <property type="entry name" value="Vaccinia Virus protein VP39"/>
    <property type="match status" value="1"/>
</dbReference>
<evidence type="ECO:0008006" key="3">
    <source>
        <dbReference type="Google" id="ProtNLM"/>
    </source>
</evidence>
<dbReference type="Proteomes" id="UP000625210">
    <property type="component" value="Unassembled WGS sequence"/>
</dbReference>
<proteinExistence type="predicted"/>
<dbReference type="EMBL" id="BMHQ01000011">
    <property type="protein sequence ID" value="GGE24697.1"/>
    <property type="molecule type" value="Genomic_DNA"/>
</dbReference>
<organism evidence="1 2">
    <name type="scientific">Marinithermofilum abyssi</name>
    <dbReference type="NCBI Taxonomy" id="1571185"/>
    <lineage>
        <taxon>Bacteria</taxon>
        <taxon>Bacillati</taxon>
        <taxon>Bacillota</taxon>
        <taxon>Bacilli</taxon>
        <taxon>Bacillales</taxon>
        <taxon>Thermoactinomycetaceae</taxon>
        <taxon>Marinithermofilum</taxon>
    </lineage>
</organism>
<comment type="caution">
    <text evidence="1">The sequence shown here is derived from an EMBL/GenBank/DDBJ whole genome shotgun (WGS) entry which is preliminary data.</text>
</comment>
<name>A0A8J2VIT3_9BACL</name>
<dbReference type="Pfam" id="PF04445">
    <property type="entry name" value="SAM_MT"/>
    <property type="match status" value="1"/>
</dbReference>
<dbReference type="RefSeq" id="WP_188648571.1">
    <property type="nucleotide sequence ID" value="NZ_BMHQ01000011.1"/>
</dbReference>
<dbReference type="InterPro" id="IPR029063">
    <property type="entry name" value="SAM-dependent_MTases_sf"/>
</dbReference>
<reference evidence="1" key="2">
    <citation type="submission" date="2020-09" db="EMBL/GenBank/DDBJ databases">
        <authorList>
            <person name="Sun Q."/>
            <person name="Zhou Y."/>
        </authorList>
    </citation>
    <scope>NUCLEOTIDE SEQUENCE</scope>
    <source>
        <strain evidence="1">CGMCC 1.15179</strain>
    </source>
</reference>
<accession>A0A8J2VIT3</accession>
<gene>
    <name evidence="1" type="primary">pcmT</name>
    <name evidence="1" type="ORF">GCM10011571_28540</name>
</gene>